<dbReference type="EMBL" id="AP025516">
    <property type="protein sequence ID" value="BDD87146.1"/>
    <property type="molecule type" value="Genomic_DNA"/>
</dbReference>
<comment type="similarity">
    <text evidence="2">Belongs to the TsaE family.</text>
</comment>
<evidence type="ECO:0000256" key="4">
    <source>
        <dbReference type="ARBA" id="ARBA00022490"/>
    </source>
</evidence>
<evidence type="ECO:0000313" key="11">
    <source>
        <dbReference type="EMBL" id="BDD87146.1"/>
    </source>
</evidence>
<dbReference type="Proteomes" id="UP000830055">
    <property type="component" value="Chromosome"/>
</dbReference>
<evidence type="ECO:0000256" key="3">
    <source>
        <dbReference type="ARBA" id="ARBA00019010"/>
    </source>
</evidence>
<comment type="subcellular location">
    <subcellularLocation>
        <location evidence="1">Cytoplasm</location>
    </subcellularLocation>
</comment>
<evidence type="ECO:0000256" key="9">
    <source>
        <dbReference type="ARBA" id="ARBA00022842"/>
    </source>
</evidence>
<gene>
    <name evidence="11" type="ORF">DPPLL_15110</name>
</gene>
<reference evidence="11 12" key="1">
    <citation type="submission" date="2022-01" db="EMBL/GenBank/DDBJ databases">
        <title>Desulfofustis limnae sp. nov., a novel mesophilic sulfate-reducing bacterium isolated from marsh soil.</title>
        <authorList>
            <person name="Watanabe M."/>
            <person name="Takahashi A."/>
            <person name="Kojima H."/>
            <person name="Fukui M."/>
        </authorList>
    </citation>
    <scope>NUCLEOTIDE SEQUENCE [LARGE SCALE GENOMIC DNA]</scope>
    <source>
        <strain evidence="11 12">PPLL</strain>
    </source>
</reference>
<dbReference type="Gene3D" id="3.40.50.300">
    <property type="entry name" value="P-loop containing nucleotide triphosphate hydrolases"/>
    <property type="match status" value="1"/>
</dbReference>
<keyword evidence="4" id="KW-0963">Cytoplasm</keyword>
<evidence type="ECO:0000256" key="10">
    <source>
        <dbReference type="ARBA" id="ARBA00032441"/>
    </source>
</evidence>
<proteinExistence type="inferred from homology"/>
<keyword evidence="7" id="KW-0547">Nucleotide-binding</keyword>
<organism evidence="11 12">
    <name type="scientific">Desulfofustis limnaeus</name>
    <dbReference type="NCBI Taxonomy" id="2740163"/>
    <lineage>
        <taxon>Bacteria</taxon>
        <taxon>Pseudomonadati</taxon>
        <taxon>Thermodesulfobacteriota</taxon>
        <taxon>Desulfobulbia</taxon>
        <taxon>Desulfobulbales</taxon>
        <taxon>Desulfocapsaceae</taxon>
        <taxon>Desulfofustis</taxon>
    </lineage>
</organism>
<evidence type="ECO:0000256" key="7">
    <source>
        <dbReference type="ARBA" id="ARBA00022741"/>
    </source>
</evidence>
<keyword evidence="12" id="KW-1185">Reference proteome</keyword>
<dbReference type="InterPro" id="IPR027417">
    <property type="entry name" value="P-loop_NTPase"/>
</dbReference>
<keyword evidence="5" id="KW-0819">tRNA processing</keyword>
<evidence type="ECO:0000256" key="5">
    <source>
        <dbReference type="ARBA" id="ARBA00022694"/>
    </source>
</evidence>
<sequence length="174" mass="19523">MATIDERLRLPSLESTRRFGVALGMVCRAGDIIAFGGDLGAGKTTLIQAVAKGAGVHADEYVCSPSFALLHEYQGHIPLYHLDLYRLRSADEVLALGLDDYFQRDGIALVEWYDRAPELFPVETLIVRLFPHGASGRQLHLFTEGTDWQQRIGRLLAERTWLEKGSEQKHERSC</sequence>
<keyword evidence="8" id="KW-0067">ATP-binding</keyword>
<dbReference type="PANTHER" id="PTHR33540:SF2">
    <property type="entry name" value="TRNA THREONYLCARBAMOYLADENOSINE BIOSYNTHESIS PROTEIN TSAE"/>
    <property type="match status" value="1"/>
</dbReference>
<dbReference type="PANTHER" id="PTHR33540">
    <property type="entry name" value="TRNA THREONYLCARBAMOYLADENOSINE BIOSYNTHESIS PROTEIN TSAE"/>
    <property type="match status" value="1"/>
</dbReference>
<dbReference type="InterPro" id="IPR003442">
    <property type="entry name" value="T6A_TsaE"/>
</dbReference>
<evidence type="ECO:0000313" key="12">
    <source>
        <dbReference type="Proteomes" id="UP000830055"/>
    </source>
</evidence>
<dbReference type="NCBIfam" id="TIGR00150">
    <property type="entry name" value="T6A_YjeE"/>
    <property type="match status" value="1"/>
</dbReference>
<evidence type="ECO:0000256" key="1">
    <source>
        <dbReference type="ARBA" id="ARBA00004496"/>
    </source>
</evidence>
<keyword evidence="9" id="KW-0460">Magnesium</keyword>
<evidence type="ECO:0000256" key="2">
    <source>
        <dbReference type="ARBA" id="ARBA00007599"/>
    </source>
</evidence>
<evidence type="ECO:0000256" key="8">
    <source>
        <dbReference type="ARBA" id="ARBA00022840"/>
    </source>
</evidence>
<keyword evidence="6" id="KW-0479">Metal-binding</keyword>
<dbReference type="Pfam" id="PF02367">
    <property type="entry name" value="TsaE"/>
    <property type="match status" value="1"/>
</dbReference>
<dbReference type="RefSeq" id="WP_284154185.1">
    <property type="nucleotide sequence ID" value="NZ_AP025516.1"/>
</dbReference>
<protein>
    <recommendedName>
        <fullName evidence="3">tRNA threonylcarbamoyladenosine biosynthesis protein TsaE</fullName>
    </recommendedName>
    <alternativeName>
        <fullName evidence="10">t(6)A37 threonylcarbamoyladenosine biosynthesis protein TsaE</fullName>
    </alternativeName>
</protein>
<name>A0ABN6M2N9_9BACT</name>
<evidence type="ECO:0000256" key="6">
    <source>
        <dbReference type="ARBA" id="ARBA00022723"/>
    </source>
</evidence>
<dbReference type="SUPFAM" id="SSF52540">
    <property type="entry name" value="P-loop containing nucleoside triphosphate hydrolases"/>
    <property type="match status" value="1"/>
</dbReference>
<accession>A0ABN6M2N9</accession>